<dbReference type="HOGENOM" id="CLU_065784_0_0_9"/>
<keyword evidence="6" id="KW-0479">Metal-binding</keyword>
<evidence type="ECO:0000256" key="9">
    <source>
        <dbReference type="ARBA" id="ARBA00047989"/>
    </source>
</evidence>
<evidence type="ECO:0000256" key="7">
    <source>
        <dbReference type="ARBA" id="ARBA00022801"/>
    </source>
</evidence>
<dbReference type="InterPro" id="IPR011324">
    <property type="entry name" value="Cytotoxic_necrot_fac-like_cat"/>
</dbReference>
<evidence type="ECO:0000256" key="3">
    <source>
        <dbReference type="ARBA" id="ARBA00003215"/>
    </source>
</evidence>
<evidence type="ECO:0000256" key="2">
    <source>
        <dbReference type="ARBA" id="ARBA00001947"/>
    </source>
</evidence>
<dbReference type="GO" id="GO:0005507">
    <property type="term" value="F:copper ion binding"/>
    <property type="evidence" value="ECO:0007669"/>
    <property type="project" value="TreeGrafter"/>
</dbReference>
<dbReference type="CDD" id="cd16833">
    <property type="entry name" value="YfiH"/>
    <property type="match status" value="1"/>
</dbReference>
<dbReference type="GO" id="GO:0016787">
    <property type="term" value="F:hydrolase activity"/>
    <property type="evidence" value="ECO:0007669"/>
    <property type="project" value="UniProtKB-KW"/>
</dbReference>
<evidence type="ECO:0000256" key="6">
    <source>
        <dbReference type="ARBA" id="ARBA00022723"/>
    </source>
</evidence>
<dbReference type="EMBL" id="BA000004">
    <property type="protein sequence ID" value="BAB06270.1"/>
    <property type="molecule type" value="Genomic_DNA"/>
</dbReference>
<comment type="similarity">
    <text evidence="4 12">Belongs to the purine nucleoside phosphorylase YfiH/LACC1 family.</text>
</comment>
<dbReference type="InterPro" id="IPR038371">
    <property type="entry name" value="Cu_polyphenol_OxRdtase_sf"/>
</dbReference>
<keyword evidence="8" id="KW-0862">Zinc</keyword>
<sequence length="273" mass="30278">MEPFQQVSNRFFELSEWTRKNPQLRVGFTTRLDGVSSPPYDSLNLGLHVGDDEQAVIQNRELLAAELQVPLSQWVFAEQIHGSEVVHVTAHDRGAGAFERQSALKGADGLYTSDQGILLCSLYADCVPLYFYAEHRGAIYIGLAHAGWKGTVGQIGAKLVHAWTERFYLPKEAIHAAIGPSISCEAYEVDQVVIDQIDRALSSEATRPYVKREEGRYQLDLKACNEQLLIDAGLEKAQILVSSHCSAQSNLLFSHRHEGGKTGRMMSFIGVFS</sequence>
<gene>
    <name evidence="13" type="ordered locus">BH2551</name>
</gene>
<evidence type="ECO:0000256" key="5">
    <source>
        <dbReference type="ARBA" id="ARBA00022679"/>
    </source>
</evidence>
<dbReference type="PANTHER" id="PTHR30616:SF2">
    <property type="entry name" value="PURINE NUCLEOSIDE PHOSPHORYLASE LACC1"/>
    <property type="match status" value="1"/>
</dbReference>
<dbReference type="GO" id="GO:0017061">
    <property type="term" value="F:S-methyl-5-thioadenosine phosphorylase activity"/>
    <property type="evidence" value="ECO:0007669"/>
    <property type="project" value="UniProtKB-EC"/>
</dbReference>
<dbReference type="PANTHER" id="PTHR30616">
    <property type="entry name" value="UNCHARACTERIZED PROTEIN YFIH"/>
    <property type="match status" value="1"/>
</dbReference>
<comment type="function">
    <text evidence="3">Purine nucleoside enzyme that catalyzes the phosphorolysis of adenosine and inosine nucleosides, yielding D-ribose 1-phosphate and the respective free bases, adenine and hypoxanthine. Also catalyzes the phosphorolysis of S-methyl-5'-thioadenosine into adenine and S-methyl-5-thio-alpha-D-ribose 1-phosphate. Also has adenosine deaminase activity.</text>
</comment>
<dbReference type="SUPFAM" id="SSF64438">
    <property type="entry name" value="CNF1/YfiH-like putative cysteine hydrolases"/>
    <property type="match status" value="1"/>
</dbReference>
<dbReference type="Gene3D" id="3.60.140.10">
    <property type="entry name" value="CNF1/YfiH-like putative cysteine hydrolases"/>
    <property type="match status" value="1"/>
</dbReference>
<comment type="catalytic activity">
    <reaction evidence="10">
        <text>adenosine + phosphate = alpha-D-ribose 1-phosphate + adenine</text>
        <dbReference type="Rhea" id="RHEA:27642"/>
        <dbReference type="ChEBI" id="CHEBI:16335"/>
        <dbReference type="ChEBI" id="CHEBI:16708"/>
        <dbReference type="ChEBI" id="CHEBI:43474"/>
        <dbReference type="ChEBI" id="CHEBI:57720"/>
        <dbReference type="EC" id="2.4.2.1"/>
    </reaction>
    <physiologicalReaction direction="left-to-right" evidence="10">
        <dbReference type="Rhea" id="RHEA:27643"/>
    </physiologicalReaction>
</comment>
<dbReference type="eggNOG" id="COG1496">
    <property type="taxonomic scope" value="Bacteria"/>
</dbReference>
<comment type="catalytic activity">
    <reaction evidence="9">
        <text>adenosine + H2O + H(+) = inosine + NH4(+)</text>
        <dbReference type="Rhea" id="RHEA:24408"/>
        <dbReference type="ChEBI" id="CHEBI:15377"/>
        <dbReference type="ChEBI" id="CHEBI:15378"/>
        <dbReference type="ChEBI" id="CHEBI:16335"/>
        <dbReference type="ChEBI" id="CHEBI:17596"/>
        <dbReference type="ChEBI" id="CHEBI:28938"/>
        <dbReference type="EC" id="3.5.4.4"/>
    </reaction>
    <physiologicalReaction direction="left-to-right" evidence="9">
        <dbReference type="Rhea" id="RHEA:24409"/>
    </physiologicalReaction>
</comment>
<evidence type="ECO:0000256" key="12">
    <source>
        <dbReference type="RuleBase" id="RU361274"/>
    </source>
</evidence>
<protein>
    <recommendedName>
        <fullName evidence="12">Purine nucleoside phosphorylase</fullName>
    </recommendedName>
</protein>
<comment type="cofactor">
    <cofactor evidence="2">
        <name>Zn(2+)</name>
        <dbReference type="ChEBI" id="CHEBI:29105"/>
    </cofactor>
</comment>
<dbReference type="AlphaFoldDB" id="Q9K9U4"/>
<dbReference type="SMR" id="Q9K9U4"/>
<keyword evidence="7" id="KW-0378">Hydrolase</keyword>
<dbReference type="PIR" id="G83968">
    <property type="entry name" value="G83968"/>
</dbReference>
<accession>Q9K9U4</accession>
<evidence type="ECO:0000256" key="11">
    <source>
        <dbReference type="ARBA" id="ARBA00049893"/>
    </source>
</evidence>
<dbReference type="InterPro" id="IPR003730">
    <property type="entry name" value="Cu_polyphenol_OxRdtase"/>
</dbReference>
<evidence type="ECO:0000256" key="8">
    <source>
        <dbReference type="ARBA" id="ARBA00022833"/>
    </source>
</evidence>
<evidence type="ECO:0000256" key="10">
    <source>
        <dbReference type="ARBA" id="ARBA00048968"/>
    </source>
</evidence>
<name>Q9K9U4_HALH5</name>
<comment type="catalytic activity">
    <reaction evidence="11">
        <text>S-methyl-5'-thioadenosine + phosphate = 5-(methylsulfanyl)-alpha-D-ribose 1-phosphate + adenine</text>
        <dbReference type="Rhea" id="RHEA:11852"/>
        <dbReference type="ChEBI" id="CHEBI:16708"/>
        <dbReference type="ChEBI" id="CHEBI:17509"/>
        <dbReference type="ChEBI" id="CHEBI:43474"/>
        <dbReference type="ChEBI" id="CHEBI:58533"/>
        <dbReference type="EC" id="2.4.2.28"/>
    </reaction>
    <physiologicalReaction direction="left-to-right" evidence="11">
        <dbReference type="Rhea" id="RHEA:11853"/>
    </physiologicalReaction>
</comment>
<dbReference type="Pfam" id="PF02578">
    <property type="entry name" value="Cu-oxidase_4"/>
    <property type="match status" value="1"/>
</dbReference>
<evidence type="ECO:0000256" key="1">
    <source>
        <dbReference type="ARBA" id="ARBA00000553"/>
    </source>
</evidence>
<dbReference type="RefSeq" id="WP_010898702.1">
    <property type="nucleotide sequence ID" value="NC_002570.2"/>
</dbReference>
<evidence type="ECO:0000313" key="13">
    <source>
        <dbReference type="EMBL" id="BAB06270.1"/>
    </source>
</evidence>
<organism evidence="13 14">
    <name type="scientific">Halalkalibacterium halodurans (strain ATCC BAA-125 / DSM 18197 / FERM 7344 / JCM 9153 / C-125)</name>
    <name type="common">Bacillus halodurans</name>
    <dbReference type="NCBI Taxonomy" id="272558"/>
    <lineage>
        <taxon>Bacteria</taxon>
        <taxon>Bacillati</taxon>
        <taxon>Bacillota</taxon>
        <taxon>Bacilli</taxon>
        <taxon>Bacillales</taxon>
        <taxon>Bacillaceae</taxon>
        <taxon>Halalkalibacterium (ex Joshi et al. 2022)</taxon>
    </lineage>
</organism>
<reference evidence="13 14" key="1">
    <citation type="journal article" date="2000" name="Nucleic Acids Res.">
        <title>Complete genome sequence of the alkaliphilic bacterium Bacillus halodurans and genomic sequence comparison with Bacillus subtilis.</title>
        <authorList>
            <person name="Takami H."/>
            <person name="Nakasone K."/>
            <person name="Takaki Y."/>
            <person name="Maeno G."/>
            <person name="Sasaki R."/>
            <person name="Masui N."/>
            <person name="Fuji F."/>
            <person name="Hirama C."/>
            <person name="Nakamura Y."/>
            <person name="Ogasawara N."/>
            <person name="Kuhara S."/>
            <person name="Horikoshi K."/>
        </authorList>
    </citation>
    <scope>NUCLEOTIDE SEQUENCE [LARGE SCALE GENOMIC DNA]</scope>
    <source>
        <strain evidence="14">ATCC BAA-125 / DSM 18197 / FERM 7344 / JCM 9153 / C-125</strain>
    </source>
</reference>
<dbReference type="STRING" id="272558.gene:10728449"/>
<comment type="catalytic activity">
    <reaction evidence="1">
        <text>inosine + phosphate = alpha-D-ribose 1-phosphate + hypoxanthine</text>
        <dbReference type="Rhea" id="RHEA:27646"/>
        <dbReference type="ChEBI" id="CHEBI:17368"/>
        <dbReference type="ChEBI" id="CHEBI:17596"/>
        <dbReference type="ChEBI" id="CHEBI:43474"/>
        <dbReference type="ChEBI" id="CHEBI:57720"/>
        <dbReference type="EC" id="2.4.2.1"/>
    </reaction>
    <physiologicalReaction direction="left-to-right" evidence="1">
        <dbReference type="Rhea" id="RHEA:27647"/>
    </physiologicalReaction>
</comment>
<dbReference type="Proteomes" id="UP000001258">
    <property type="component" value="Chromosome"/>
</dbReference>
<dbReference type="KEGG" id="bha:BH2551"/>
<dbReference type="OrthoDB" id="4279at2"/>
<dbReference type="NCBIfam" id="TIGR00726">
    <property type="entry name" value="peptidoglycan editing factor PgeF"/>
    <property type="match status" value="1"/>
</dbReference>
<proteinExistence type="inferred from homology"/>
<keyword evidence="14" id="KW-1185">Reference proteome</keyword>
<evidence type="ECO:0000256" key="4">
    <source>
        <dbReference type="ARBA" id="ARBA00007353"/>
    </source>
</evidence>
<keyword evidence="5" id="KW-0808">Transferase</keyword>
<evidence type="ECO:0000313" key="14">
    <source>
        <dbReference type="Proteomes" id="UP000001258"/>
    </source>
</evidence>